<dbReference type="HOGENOM" id="CLU_129911_0_0_6"/>
<evidence type="ECO:0000256" key="1">
    <source>
        <dbReference type="SAM" id="SignalP"/>
    </source>
</evidence>
<gene>
    <name evidence="2" type="ORF">HY57_08900</name>
</gene>
<organism evidence="2 3">
    <name type="scientific">Dyella japonica A8</name>
    <dbReference type="NCBI Taxonomy" id="1217721"/>
    <lineage>
        <taxon>Bacteria</taxon>
        <taxon>Pseudomonadati</taxon>
        <taxon>Pseudomonadota</taxon>
        <taxon>Gammaproteobacteria</taxon>
        <taxon>Lysobacterales</taxon>
        <taxon>Rhodanobacteraceae</taxon>
        <taxon>Dyella</taxon>
    </lineage>
</organism>
<feature type="signal peptide" evidence="1">
    <location>
        <begin position="1"/>
        <end position="19"/>
    </location>
</feature>
<evidence type="ECO:0000313" key="3">
    <source>
        <dbReference type="Proteomes" id="UP000027987"/>
    </source>
</evidence>
<dbReference type="Proteomes" id="UP000027987">
    <property type="component" value="Chromosome"/>
</dbReference>
<sequence length="171" mass="18678">MRRLSLTLPAILLTAPAVAADLNVTVQIPQLNVAEYHRPYAAVWVEREDHSVATQLAVWYAQKESKEGAGTKWLPELRQWWRRGGRELELPVDGVSGATRPAGDQKLSFHEGKAPLGQLAPGKYELVVEAAREVGGREVVRVPFTWPANAPQQVTAQGSSELGAVKLDLAP</sequence>
<evidence type="ECO:0000313" key="2">
    <source>
        <dbReference type="EMBL" id="AIF47380.1"/>
    </source>
</evidence>
<dbReference type="PIRSF" id="PIRSF014995">
    <property type="entry name" value="UCP014995"/>
    <property type="match status" value="1"/>
</dbReference>
<accession>A0A075K0L8</accession>
<dbReference type="Pfam" id="PF10029">
    <property type="entry name" value="DUF2271"/>
    <property type="match status" value="1"/>
</dbReference>
<keyword evidence="3" id="KW-1185">Reference proteome</keyword>
<dbReference type="InterPro" id="IPR014469">
    <property type="entry name" value="DUF2271"/>
</dbReference>
<dbReference type="KEGG" id="dja:HY57_08900"/>
<name>A0A075K0L8_9GAMM</name>
<feature type="chain" id="PRO_5001706619" description="Periplasmic protein" evidence="1">
    <location>
        <begin position="20"/>
        <end position="171"/>
    </location>
</feature>
<evidence type="ECO:0008006" key="4">
    <source>
        <dbReference type="Google" id="ProtNLM"/>
    </source>
</evidence>
<dbReference type="RefSeq" id="WP_019465774.1">
    <property type="nucleotide sequence ID" value="NZ_ALOY01000163.1"/>
</dbReference>
<dbReference type="OrthoDB" id="195316at2"/>
<protein>
    <recommendedName>
        <fullName evidence="4">Periplasmic protein</fullName>
    </recommendedName>
</protein>
<reference evidence="2 3" key="1">
    <citation type="submission" date="2014-07" db="EMBL/GenBank/DDBJ databases">
        <title>Complete Genome Sequence of Dyella japonica Strain A8 Isolated from Malaysian Tropical Soil.</title>
        <authorList>
            <person name="Hui R.K.H."/>
            <person name="Chen J.-W."/>
            <person name="Chan K.-G."/>
            <person name="Leung F.C.C."/>
        </authorList>
    </citation>
    <scope>NUCLEOTIDE SEQUENCE [LARGE SCALE GENOMIC DNA]</scope>
    <source>
        <strain evidence="2 3">A8</strain>
    </source>
</reference>
<dbReference type="EMBL" id="CP008884">
    <property type="protein sequence ID" value="AIF47380.1"/>
    <property type="molecule type" value="Genomic_DNA"/>
</dbReference>
<dbReference type="STRING" id="1217721.HY57_08900"/>
<dbReference type="AlphaFoldDB" id="A0A075K0L8"/>
<keyword evidence="1" id="KW-0732">Signal</keyword>
<proteinExistence type="predicted"/>
<dbReference type="PATRIC" id="fig|1217721.7.peg.1844"/>